<organism evidence="2 3">
    <name type="scientific">Vanilla planifolia</name>
    <name type="common">Vanilla</name>
    <dbReference type="NCBI Taxonomy" id="51239"/>
    <lineage>
        <taxon>Eukaryota</taxon>
        <taxon>Viridiplantae</taxon>
        <taxon>Streptophyta</taxon>
        <taxon>Embryophyta</taxon>
        <taxon>Tracheophyta</taxon>
        <taxon>Spermatophyta</taxon>
        <taxon>Magnoliopsida</taxon>
        <taxon>Liliopsida</taxon>
        <taxon>Asparagales</taxon>
        <taxon>Orchidaceae</taxon>
        <taxon>Vanilloideae</taxon>
        <taxon>Vanilleae</taxon>
        <taxon>Vanilla</taxon>
    </lineage>
</organism>
<evidence type="ECO:0000256" key="1">
    <source>
        <dbReference type="SAM" id="MobiDB-lite"/>
    </source>
</evidence>
<proteinExistence type="predicted"/>
<evidence type="ECO:0000313" key="3">
    <source>
        <dbReference type="Proteomes" id="UP000639772"/>
    </source>
</evidence>
<dbReference type="EMBL" id="JADCNM010000001">
    <property type="protein sequence ID" value="KAG0502601.1"/>
    <property type="molecule type" value="Genomic_DNA"/>
</dbReference>
<reference evidence="2 3" key="1">
    <citation type="journal article" date="2020" name="Nat. Food">
        <title>A phased Vanilla planifolia genome enables genetic improvement of flavour and production.</title>
        <authorList>
            <person name="Hasing T."/>
            <person name="Tang H."/>
            <person name="Brym M."/>
            <person name="Khazi F."/>
            <person name="Huang T."/>
            <person name="Chambers A.H."/>
        </authorList>
    </citation>
    <scope>NUCLEOTIDE SEQUENCE [LARGE SCALE GENOMIC DNA]</scope>
    <source>
        <tissue evidence="2">Leaf</tissue>
    </source>
</reference>
<protein>
    <submittedName>
        <fullName evidence="2">Uncharacterized protein</fullName>
    </submittedName>
</protein>
<gene>
    <name evidence="2" type="ORF">HPP92_002673</name>
</gene>
<sequence length="52" mass="6012">MNLHGLMMQKQATTNGKGHRTRLSTSKQIHEGMEVTELVMHNKIEEYETTKI</sequence>
<accession>A0A835VMZ3</accession>
<name>A0A835VMZ3_VANPL</name>
<evidence type="ECO:0000313" key="2">
    <source>
        <dbReference type="EMBL" id="KAG0502601.1"/>
    </source>
</evidence>
<comment type="caution">
    <text evidence="2">The sequence shown here is derived from an EMBL/GenBank/DDBJ whole genome shotgun (WGS) entry which is preliminary data.</text>
</comment>
<feature type="region of interest" description="Disordered" evidence="1">
    <location>
        <begin position="1"/>
        <end position="32"/>
    </location>
</feature>
<dbReference type="Proteomes" id="UP000639772">
    <property type="component" value="Chromosome 1"/>
</dbReference>
<dbReference type="AlphaFoldDB" id="A0A835VMZ3"/>